<accession>A0ABD1JN96</accession>
<evidence type="ECO:0000256" key="2">
    <source>
        <dbReference type="ARBA" id="ARBA00022553"/>
    </source>
</evidence>
<dbReference type="Gene3D" id="3.30.710.10">
    <property type="entry name" value="Potassium Channel Kv1.1, Chain A"/>
    <property type="match status" value="1"/>
</dbReference>
<dbReference type="InterPro" id="IPR000210">
    <property type="entry name" value="BTB/POZ_dom"/>
</dbReference>
<keyword evidence="2" id="KW-0597">Phosphoprotein</keyword>
<dbReference type="Proteomes" id="UP001591681">
    <property type="component" value="Unassembled WGS sequence"/>
</dbReference>
<dbReference type="PANTHER" id="PTHR21446:SF6">
    <property type="entry name" value="MITOCHONDRIAL ANTIVIRAL-SIGNALING PROTEIN"/>
    <property type="match status" value="1"/>
</dbReference>
<name>A0ABD1JN96_9TELE</name>
<feature type="region of interest" description="Disordered" evidence="4">
    <location>
        <begin position="1"/>
        <end position="25"/>
    </location>
</feature>
<evidence type="ECO:0000256" key="3">
    <source>
        <dbReference type="ARBA" id="ARBA00022843"/>
    </source>
</evidence>
<dbReference type="SUPFAM" id="SSF54695">
    <property type="entry name" value="POZ domain"/>
    <property type="match status" value="1"/>
</dbReference>
<dbReference type="SMART" id="SM00225">
    <property type="entry name" value="BTB"/>
    <property type="match status" value="1"/>
</dbReference>
<dbReference type="PANTHER" id="PTHR21446">
    <property type="entry name" value="DUF3504 DOMAIN-CONTAINING PROTEIN"/>
    <property type="match status" value="1"/>
</dbReference>
<proteinExistence type="predicted"/>
<gene>
    <name evidence="6" type="ORF">ACEWY4_015183</name>
</gene>
<evidence type="ECO:0000313" key="6">
    <source>
        <dbReference type="EMBL" id="KAL2088284.1"/>
    </source>
</evidence>
<feature type="region of interest" description="Disordered" evidence="4">
    <location>
        <begin position="510"/>
        <end position="573"/>
    </location>
</feature>
<comment type="caution">
    <text evidence="6">The sequence shown here is derived from an EMBL/GenBank/DDBJ whole genome shotgun (WGS) entry which is preliminary data.</text>
</comment>
<dbReference type="InterPro" id="IPR021893">
    <property type="entry name" value="ZMYM2-like_C"/>
</dbReference>
<organism evidence="6 7">
    <name type="scientific">Coilia grayii</name>
    <name type="common">Gray's grenadier anchovy</name>
    <dbReference type="NCBI Taxonomy" id="363190"/>
    <lineage>
        <taxon>Eukaryota</taxon>
        <taxon>Metazoa</taxon>
        <taxon>Chordata</taxon>
        <taxon>Craniata</taxon>
        <taxon>Vertebrata</taxon>
        <taxon>Euteleostomi</taxon>
        <taxon>Actinopterygii</taxon>
        <taxon>Neopterygii</taxon>
        <taxon>Teleostei</taxon>
        <taxon>Clupei</taxon>
        <taxon>Clupeiformes</taxon>
        <taxon>Clupeoidei</taxon>
        <taxon>Engraulidae</taxon>
        <taxon>Coilinae</taxon>
        <taxon>Coilia</taxon>
    </lineage>
</organism>
<feature type="compositionally biased region" description="Basic residues" evidence="4">
    <location>
        <begin position="551"/>
        <end position="568"/>
    </location>
</feature>
<keyword evidence="3" id="KW-0832">Ubl conjugation</keyword>
<feature type="domain" description="BTB" evidence="5">
    <location>
        <begin position="382"/>
        <end position="461"/>
    </location>
</feature>
<dbReference type="EMBL" id="JBHFQA010000013">
    <property type="protein sequence ID" value="KAL2088284.1"/>
    <property type="molecule type" value="Genomic_DNA"/>
</dbReference>
<feature type="compositionally biased region" description="Polar residues" evidence="4">
    <location>
        <begin position="1"/>
        <end position="12"/>
    </location>
</feature>
<dbReference type="InterPro" id="IPR011333">
    <property type="entry name" value="SKP1/BTB/POZ_sf"/>
</dbReference>
<reference evidence="6 7" key="1">
    <citation type="submission" date="2024-09" db="EMBL/GenBank/DDBJ databases">
        <title>A chromosome-level genome assembly of Gray's grenadier anchovy, Coilia grayii.</title>
        <authorList>
            <person name="Fu Z."/>
        </authorList>
    </citation>
    <scope>NUCLEOTIDE SEQUENCE [LARGE SCALE GENOMIC DNA]</scope>
    <source>
        <strain evidence="6">G4</strain>
        <tissue evidence="6">Muscle</tissue>
    </source>
</reference>
<evidence type="ECO:0000256" key="1">
    <source>
        <dbReference type="ARBA" id="ARBA00022499"/>
    </source>
</evidence>
<dbReference type="PROSITE" id="PS50097">
    <property type="entry name" value="BTB"/>
    <property type="match status" value="1"/>
</dbReference>
<keyword evidence="7" id="KW-1185">Reference proteome</keyword>
<dbReference type="Pfam" id="PF00651">
    <property type="entry name" value="BTB"/>
    <property type="match status" value="1"/>
</dbReference>
<protein>
    <recommendedName>
        <fullName evidence="5">BTB domain-containing protein</fullName>
    </recommendedName>
</protein>
<dbReference type="AlphaFoldDB" id="A0ABD1JN96"/>
<dbReference type="InterPro" id="IPR052787">
    <property type="entry name" value="MAVS"/>
</dbReference>
<evidence type="ECO:0000259" key="5">
    <source>
        <dbReference type="PROSITE" id="PS50097"/>
    </source>
</evidence>
<dbReference type="Pfam" id="PF12012">
    <property type="entry name" value="DUF3504"/>
    <property type="match status" value="1"/>
</dbReference>
<sequence>MDAFETQHSLCSDSEEESEINTPGALEVRSTSRSAVVTEEELHKLELAKLANEESTLRQTRWAAKCLTDWLEQQNIKVNFVDVSKEELNQILRQFYGSIRNAKGESYSVSSYLGLRTGLNRYLNDPPLNRSFCIMKDFEFQSANNVFFGLIKTMRREGRDRISHHTSISPSDLNVIRESHACKPTHPRGLLNKVWLDIQLHFGRLGRGGNRSLKKDSFVFRRDDIGRKYCTLALTQVTKKHKDTAERDCENSPGRMFARPGDSMCPVASLEKYLRKLPPDAPAFYLHPKKAASEKDPVWYIPSPLGLNHLRTMLSRICREAGTDQIYTNFCLRGTKVNRSPDVGHESREILSDTGHRFIEFPGHFQKIFQELNNQRTQNRLCDCIVAVGNQYFSAHRSVLAAYSSHFRSLLCNTDASEVQQYVVGPDGNMRLLRLDSEVVTPESFSILLDMMYSSKLLLDMSKITDLLLAASYLHLSTVVKVCKEKLTSNSSHTLLSAHVTATPQPSLPVEEAFASSSEDEEWQPTQTPTKSSHRPVRLKDPKLAQGSKQMHNHKRHRHKSLASKRQKLSGGKQTGKCVAVASAASSVPAQPVPQVNRGFAELDVFEYEYEMPSEADSCDLEAGVQTEEANGFTLKAEDEETQIVELKHESSIAPTSLEVTESTVQMDMEEGFMIDASGSRGLKTTGFRESRHITNQLLQNSSNFLTLDAREMADELSICNGLSTDQTLGITWTTSPKVMKVVGISRSASGSNCLTAVKELNRTTQSAEGAASTSSALVQPVTAETGDAVVLPSVKEGPGTVVKIVGHITALQKPQPVAQAPVVKLLRQPSTRSTRAVGSKRVYRQIAPKSPQKE</sequence>
<feature type="region of interest" description="Disordered" evidence="4">
    <location>
        <begin position="831"/>
        <end position="855"/>
    </location>
</feature>
<evidence type="ECO:0000256" key="4">
    <source>
        <dbReference type="SAM" id="MobiDB-lite"/>
    </source>
</evidence>
<keyword evidence="1" id="KW-1017">Isopeptide bond</keyword>
<evidence type="ECO:0000313" key="7">
    <source>
        <dbReference type="Proteomes" id="UP001591681"/>
    </source>
</evidence>